<evidence type="ECO:0000259" key="2">
    <source>
        <dbReference type="Pfam" id="PF23621"/>
    </source>
</evidence>
<accession>A0A917XG21</accession>
<dbReference type="PANTHER" id="PTHR35883:SF1">
    <property type="entry name" value="CALMODULIN-BINDING PROTEIN CAM-BP15-RELATED"/>
    <property type="match status" value="1"/>
</dbReference>
<evidence type="ECO:0000313" key="3">
    <source>
        <dbReference type="EMBL" id="GGN21967.1"/>
    </source>
</evidence>
<feature type="domain" description="BP74 N-terminal" evidence="2">
    <location>
        <begin position="33"/>
        <end position="141"/>
    </location>
</feature>
<keyword evidence="4" id="KW-1185">Reference proteome</keyword>
<dbReference type="EMBL" id="BMML01000012">
    <property type="protein sequence ID" value="GGN21967.1"/>
    <property type="molecule type" value="Genomic_DNA"/>
</dbReference>
<evidence type="ECO:0000256" key="1">
    <source>
        <dbReference type="SAM" id="SignalP"/>
    </source>
</evidence>
<gene>
    <name evidence="3" type="ORF">GCM10011578_053460</name>
</gene>
<dbReference type="InterPro" id="IPR053344">
    <property type="entry name" value="cAMP-inducible_BP74-like"/>
</dbReference>
<reference evidence="3" key="1">
    <citation type="journal article" date="2014" name="Int. J. Syst. Evol. Microbiol.">
        <title>Complete genome sequence of Corynebacterium casei LMG S-19264T (=DSM 44701T), isolated from a smear-ripened cheese.</title>
        <authorList>
            <consortium name="US DOE Joint Genome Institute (JGI-PGF)"/>
            <person name="Walter F."/>
            <person name="Albersmeier A."/>
            <person name="Kalinowski J."/>
            <person name="Ruckert C."/>
        </authorList>
    </citation>
    <scope>NUCLEOTIDE SEQUENCE</scope>
    <source>
        <strain evidence="3">CGMCC 4.7110</strain>
    </source>
</reference>
<keyword evidence="1" id="KW-0732">Signal</keyword>
<sequence>MRRITAKISALAATTLLALTAGSGAQAGAAADAAYFNLRDITGHNFVIEITRPELIKEARDIIRNGDRKIVIGRIIKTSASYNPQWDFHYNPDTVNFADHTIEVCDATIPYVEDHLDEAGGAFLPGLYWCPWTGRLTNEITR</sequence>
<dbReference type="Pfam" id="PF23621">
    <property type="entry name" value="BP74_N"/>
    <property type="match status" value="1"/>
</dbReference>
<name>A0A917XG21_9ACTN</name>
<dbReference type="Proteomes" id="UP000653411">
    <property type="component" value="Unassembled WGS sequence"/>
</dbReference>
<protein>
    <recommendedName>
        <fullName evidence="2">BP74 N-terminal domain-containing protein</fullName>
    </recommendedName>
</protein>
<comment type="caution">
    <text evidence="3">The sequence shown here is derived from an EMBL/GenBank/DDBJ whole genome shotgun (WGS) entry which is preliminary data.</text>
</comment>
<feature type="chain" id="PRO_5037623286" description="BP74 N-terminal domain-containing protein" evidence="1">
    <location>
        <begin position="28"/>
        <end position="142"/>
    </location>
</feature>
<organism evidence="3 4">
    <name type="scientific">Streptomyces fuscichromogenes</name>
    <dbReference type="NCBI Taxonomy" id="1324013"/>
    <lineage>
        <taxon>Bacteria</taxon>
        <taxon>Bacillati</taxon>
        <taxon>Actinomycetota</taxon>
        <taxon>Actinomycetes</taxon>
        <taxon>Kitasatosporales</taxon>
        <taxon>Streptomycetaceae</taxon>
        <taxon>Streptomyces</taxon>
    </lineage>
</organism>
<dbReference type="PANTHER" id="PTHR35883">
    <property type="entry name" value="CYCLIC AMP-INDUCIBLE PROTEIN BP74-RELATED"/>
    <property type="match status" value="1"/>
</dbReference>
<feature type="signal peptide" evidence="1">
    <location>
        <begin position="1"/>
        <end position="27"/>
    </location>
</feature>
<evidence type="ECO:0000313" key="4">
    <source>
        <dbReference type="Proteomes" id="UP000653411"/>
    </source>
</evidence>
<reference evidence="3" key="2">
    <citation type="submission" date="2020-09" db="EMBL/GenBank/DDBJ databases">
        <authorList>
            <person name="Sun Q."/>
            <person name="Zhou Y."/>
        </authorList>
    </citation>
    <scope>NUCLEOTIDE SEQUENCE</scope>
    <source>
        <strain evidence="3">CGMCC 4.7110</strain>
    </source>
</reference>
<dbReference type="RefSeq" id="WP_189265358.1">
    <property type="nucleotide sequence ID" value="NZ_BMML01000012.1"/>
</dbReference>
<dbReference type="InterPro" id="IPR056422">
    <property type="entry name" value="BP74_N"/>
</dbReference>
<proteinExistence type="predicted"/>
<dbReference type="AlphaFoldDB" id="A0A917XG21"/>